<name>A0A1M7YG16_9FIRM</name>
<dbReference type="InterPro" id="IPR013216">
    <property type="entry name" value="Methyltransf_11"/>
</dbReference>
<dbReference type="AlphaFoldDB" id="A0A1M7YG16"/>
<dbReference type="Pfam" id="PF08241">
    <property type="entry name" value="Methyltransf_11"/>
    <property type="match status" value="1"/>
</dbReference>
<dbReference type="Gene3D" id="3.40.50.150">
    <property type="entry name" value="Vaccinia Virus protein VP39"/>
    <property type="match status" value="1"/>
</dbReference>
<dbReference type="STRING" id="1121345.SAMN02745217_03268"/>
<dbReference type="GO" id="GO:0008757">
    <property type="term" value="F:S-adenosylmethionine-dependent methyltransferase activity"/>
    <property type="evidence" value="ECO:0007669"/>
    <property type="project" value="InterPro"/>
</dbReference>
<sequence>MNDLELMEYLLKEEQHAFQGWDFTYLDSRWESEMLSWDYTSIINKYRKPTDILLDMGTGGGEFILYLGHPYPLISVTEGYQPNLRLCRERLEPLGITVRYVGENDKLDYPDEQFDLVINRHESFDASEVYRVLKPGGYFITQQVGGQNDRELVEKLLGQIPLPFPHHDLQHNVELLQGHCFTVLEQMEEMPLMKLFDLGAVVYFAKQIVWEFPDFSARKYFDQIKALEKERKQKGYISNREHRFLIVARKN</sequence>
<dbReference type="SUPFAM" id="SSF53335">
    <property type="entry name" value="S-adenosyl-L-methionine-dependent methyltransferases"/>
    <property type="match status" value="1"/>
</dbReference>
<protein>
    <submittedName>
        <fullName evidence="2">Methyltransferase domain-containing protein</fullName>
    </submittedName>
</protein>
<keyword evidence="2" id="KW-0808">Transferase</keyword>
<dbReference type="InterPro" id="IPR052939">
    <property type="entry name" value="23S_rRNA_MeTrnsfrase_RlmA"/>
</dbReference>
<gene>
    <name evidence="2" type="ORF">SAMN02745217_03268</name>
</gene>
<reference evidence="2 3" key="1">
    <citation type="submission" date="2016-12" db="EMBL/GenBank/DDBJ databases">
        <authorList>
            <person name="Song W.-J."/>
            <person name="Kurnit D.M."/>
        </authorList>
    </citation>
    <scope>NUCLEOTIDE SEQUENCE [LARGE SCALE GENOMIC DNA]</scope>
    <source>
        <strain evidence="2 3">DSM 12503</strain>
    </source>
</reference>
<organism evidence="2 3">
    <name type="scientific">Anaerocolumna xylanovorans DSM 12503</name>
    <dbReference type="NCBI Taxonomy" id="1121345"/>
    <lineage>
        <taxon>Bacteria</taxon>
        <taxon>Bacillati</taxon>
        <taxon>Bacillota</taxon>
        <taxon>Clostridia</taxon>
        <taxon>Lachnospirales</taxon>
        <taxon>Lachnospiraceae</taxon>
        <taxon>Anaerocolumna</taxon>
    </lineage>
</organism>
<proteinExistence type="predicted"/>
<dbReference type="PANTHER" id="PTHR43460">
    <property type="entry name" value="METHYLTRANSFERASE"/>
    <property type="match status" value="1"/>
</dbReference>
<dbReference type="OrthoDB" id="9795864at2"/>
<keyword evidence="2" id="KW-0489">Methyltransferase</keyword>
<dbReference type="RefSeq" id="WP_073589909.1">
    <property type="nucleotide sequence ID" value="NZ_FRFD01000009.1"/>
</dbReference>
<feature type="domain" description="Methyltransferase type 11" evidence="1">
    <location>
        <begin position="54"/>
        <end position="140"/>
    </location>
</feature>
<evidence type="ECO:0000259" key="1">
    <source>
        <dbReference type="Pfam" id="PF08241"/>
    </source>
</evidence>
<dbReference type="CDD" id="cd02440">
    <property type="entry name" value="AdoMet_MTases"/>
    <property type="match status" value="1"/>
</dbReference>
<dbReference type="PANTHER" id="PTHR43460:SF1">
    <property type="entry name" value="METHYLTRANSFERASE TYPE 11 DOMAIN-CONTAINING PROTEIN"/>
    <property type="match status" value="1"/>
</dbReference>
<accession>A0A1M7YG16</accession>
<dbReference type="InterPro" id="IPR029063">
    <property type="entry name" value="SAM-dependent_MTases_sf"/>
</dbReference>
<evidence type="ECO:0000313" key="2">
    <source>
        <dbReference type="EMBL" id="SHO51582.1"/>
    </source>
</evidence>
<keyword evidence="3" id="KW-1185">Reference proteome</keyword>
<dbReference type="Proteomes" id="UP000184612">
    <property type="component" value="Unassembled WGS sequence"/>
</dbReference>
<dbReference type="GO" id="GO:0032259">
    <property type="term" value="P:methylation"/>
    <property type="evidence" value="ECO:0007669"/>
    <property type="project" value="UniProtKB-KW"/>
</dbReference>
<evidence type="ECO:0000313" key="3">
    <source>
        <dbReference type="Proteomes" id="UP000184612"/>
    </source>
</evidence>
<dbReference type="EMBL" id="FRFD01000009">
    <property type="protein sequence ID" value="SHO51582.1"/>
    <property type="molecule type" value="Genomic_DNA"/>
</dbReference>